<dbReference type="KEGG" id="stab:STABA_v1c01110"/>
<proteinExistence type="predicted"/>
<dbReference type="EMBL" id="CP046276">
    <property type="protein sequence ID" value="QGS51478.1"/>
    <property type="molecule type" value="Genomic_DNA"/>
</dbReference>
<dbReference type="Proteomes" id="UP000424468">
    <property type="component" value="Chromosome"/>
</dbReference>
<dbReference type="RefSeq" id="WP_156005477.1">
    <property type="nucleotide sequence ID" value="NZ_CP046276.1"/>
</dbReference>
<dbReference type="OrthoDB" id="9773249at2"/>
<keyword evidence="2" id="KW-1185">Reference proteome</keyword>
<gene>
    <name evidence="1" type="ORF">STABA_v1c01110</name>
</gene>
<evidence type="ECO:0000313" key="2">
    <source>
        <dbReference type="Proteomes" id="UP000424468"/>
    </source>
</evidence>
<dbReference type="AlphaFoldDB" id="A0A6I6CBC3"/>
<organism evidence="1 2">
    <name type="scientific">Spiroplasma tabanidicola</name>
    <dbReference type="NCBI Taxonomy" id="324079"/>
    <lineage>
        <taxon>Bacteria</taxon>
        <taxon>Bacillati</taxon>
        <taxon>Mycoplasmatota</taxon>
        <taxon>Mollicutes</taxon>
        <taxon>Entomoplasmatales</taxon>
        <taxon>Spiroplasmataceae</taxon>
        <taxon>Spiroplasma</taxon>
    </lineage>
</organism>
<reference evidence="1 2" key="1">
    <citation type="submission" date="2019-11" db="EMBL/GenBank/DDBJ databases">
        <title>Complete genome sequence of Spiroplasma tabanidicola TAUS-1 (DSM 22603).</title>
        <authorList>
            <person name="Huang C.-T."/>
            <person name="Lin Y.-C."/>
            <person name="Kuo C.-H."/>
        </authorList>
    </citation>
    <scope>NUCLEOTIDE SEQUENCE [LARGE SCALE GENOMIC DNA]</scope>
    <source>
        <strain evidence="1 2">TAUS-1</strain>
    </source>
</reference>
<name>A0A6I6CBC3_9MOLU</name>
<sequence>MSKEQKFFKSAVTGIGIVSEVIYDKNLSFKNWKKHVGNTSVFTDEELELQFKMGRNKIIKFFHIFAFGEGKNINLKALYDLNIWPDNFYLPAYPINDKELVLNLILERWK</sequence>
<accession>A0A6I6CBC3</accession>
<protein>
    <submittedName>
        <fullName evidence="1">Uncharacterized protein</fullName>
    </submittedName>
</protein>
<evidence type="ECO:0000313" key="1">
    <source>
        <dbReference type="EMBL" id="QGS51478.1"/>
    </source>
</evidence>